<dbReference type="OrthoDB" id="9800824at2"/>
<comment type="cofactor">
    <cofactor evidence="14 15">
        <name>heme b</name>
        <dbReference type="ChEBI" id="CHEBI:60344"/>
    </cofactor>
    <text evidence="14 15">Binds 1 heme b (iron(II)-protoporphyrin IX) group per subunit.</text>
</comment>
<evidence type="ECO:0000313" key="16">
    <source>
        <dbReference type="EMBL" id="RFC64530.1"/>
    </source>
</evidence>
<evidence type="ECO:0000256" key="10">
    <source>
        <dbReference type="ARBA" id="ARBA00023002"/>
    </source>
</evidence>
<proteinExistence type="inferred from homology"/>
<dbReference type="PIRSF" id="PIRSF004638">
    <property type="entry name" value="UCP004638"/>
    <property type="match status" value="1"/>
</dbReference>
<feature type="transmembrane region" description="Helical" evidence="14">
    <location>
        <begin position="98"/>
        <end position="119"/>
    </location>
</feature>
<accession>A0A371X5N7</accession>
<sequence length="161" mass="18245">MIVPVVGLLAIVAVLWFIPVEAQLWIKSLHIFAVISWMAVLLYLPRLFVYHTEAGPKTPQSETFKVMERRLLRGIGTPSMIVTWAAGLWLAAKVFEFQGAWLHAKIAFVVVLTAMHMFLAASMRRFANDANTRSSRFWRIMNEVPAVLLVIIIVLVVVKPF</sequence>
<dbReference type="GO" id="GO:0046872">
    <property type="term" value="F:metal ion binding"/>
    <property type="evidence" value="ECO:0007669"/>
    <property type="project" value="UniProtKB-UniRule"/>
</dbReference>
<evidence type="ECO:0000256" key="6">
    <source>
        <dbReference type="ARBA" id="ARBA00022617"/>
    </source>
</evidence>
<evidence type="ECO:0000256" key="1">
    <source>
        <dbReference type="ARBA" id="ARBA00004651"/>
    </source>
</evidence>
<evidence type="ECO:0000256" key="7">
    <source>
        <dbReference type="ARBA" id="ARBA00022692"/>
    </source>
</evidence>
<name>A0A371X5N7_9HYPH</name>
<keyword evidence="7 14" id="KW-0812">Transmembrane</keyword>
<evidence type="ECO:0000256" key="4">
    <source>
        <dbReference type="ARBA" id="ARBA00017504"/>
    </source>
</evidence>
<dbReference type="GO" id="GO:0005886">
    <property type="term" value="C:plasma membrane"/>
    <property type="evidence" value="ECO:0007669"/>
    <property type="project" value="UniProtKB-SubCell"/>
</dbReference>
<evidence type="ECO:0000256" key="15">
    <source>
        <dbReference type="PIRNR" id="PIRNR004638"/>
    </source>
</evidence>
<dbReference type="GO" id="GO:0070818">
    <property type="term" value="F:protoporphyrinogen oxidase activity"/>
    <property type="evidence" value="ECO:0007669"/>
    <property type="project" value="UniProtKB-UniRule"/>
</dbReference>
<keyword evidence="9 14" id="KW-1133">Transmembrane helix</keyword>
<evidence type="ECO:0000256" key="8">
    <source>
        <dbReference type="ARBA" id="ARBA00022723"/>
    </source>
</evidence>
<dbReference type="EMBL" id="QURL01000003">
    <property type="protein sequence ID" value="RFC64530.1"/>
    <property type="molecule type" value="Genomic_DNA"/>
</dbReference>
<comment type="caution">
    <text evidence="16">The sequence shown here is derived from an EMBL/GenBank/DDBJ whole genome shotgun (WGS) entry which is preliminary data.</text>
</comment>
<dbReference type="AlphaFoldDB" id="A0A371X5N7"/>
<comment type="subunit">
    <text evidence="14">Homodimer.</text>
</comment>
<evidence type="ECO:0000256" key="5">
    <source>
        <dbReference type="ARBA" id="ARBA00022475"/>
    </source>
</evidence>
<evidence type="ECO:0000313" key="17">
    <source>
        <dbReference type="Proteomes" id="UP000264310"/>
    </source>
</evidence>
<evidence type="ECO:0000256" key="13">
    <source>
        <dbReference type="ARBA" id="ARBA00048390"/>
    </source>
</evidence>
<dbReference type="PANTHER" id="PTHR40255:SF1">
    <property type="entry name" value="PROTOPORPHYRINOGEN IX OXIDASE"/>
    <property type="match status" value="1"/>
</dbReference>
<evidence type="ECO:0000256" key="14">
    <source>
        <dbReference type="HAMAP-Rule" id="MF_02239"/>
    </source>
</evidence>
<dbReference type="InterPro" id="IPR005265">
    <property type="entry name" value="HemJ-like"/>
</dbReference>
<feature type="binding site" description="axial binding residue" evidence="14">
    <location>
        <position position="105"/>
    </location>
    <ligand>
        <name>heme</name>
        <dbReference type="ChEBI" id="CHEBI:30413"/>
    </ligand>
    <ligandPart>
        <name>Fe</name>
        <dbReference type="ChEBI" id="CHEBI:18248"/>
    </ligandPart>
</feature>
<feature type="transmembrane region" description="Helical" evidence="14">
    <location>
        <begin position="32"/>
        <end position="50"/>
    </location>
</feature>
<keyword evidence="10 14" id="KW-0560">Oxidoreductase</keyword>
<keyword evidence="5 14" id="KW-1003">Cell membrane</keyword>
<keyword evidence="12 14" id="KW-0472">Membrane</keyword>
<evidence type="ECO:0000256" key="11">
    <source>
        <dbReference type="ARBA" id="ARBA00023004"/>
    </source>
</evidence>
<evidence type="ECO:0000256" key="2">
    <source>
        <dbReference type="ARBA" id="ARBA00005073"/>
    </source>
</evidence>
<dbReference type="EC" id="1.3.99.-" evidence="14 15"/>
<comment type="function">
    <text evidence="14 15">Catalyzes the oxidation of protoporphyrinogen IX to protoporphyrin IX.</text>
</comment>
<feature type="transmembrane region" description="Helical" evidence="14">
    <location>
        <begin position="140"/>
        <end position="158"/>
    </location>
</feature>
<evidence type="ECO:0000256" key="12">
    <source>
        <dbReference type="ARBA" id="ARBA00023136"/>
    </source>
</evidence>
<feature type="binding site" description="axial binding residue" evidence="14">
    <location>
        <position position="30"/>
    </location>
    <ligand>
        <name>heme</name>
        <dbReference type="ChEBI" id="CHEBI:30413"/>
    </ligand>
    <ligandPart>
        <name>Fe</name>
        <dbReference type="ChEBI" id="CHEBI:18248"/>
    </ligandPart>
</feature>
<feature type="transmembrane region" description="Helical" evidence="14">
    <location>
        <begin position="71"/>
        <end position="92"/>
    </location>
</feature>
<dbReference type="Proteomes" id="UP000264310">
    <property type="component" value="Unassembled WGS sequence"/>
</dbReference>
<gene>
    <name evidence="16" type="primary">hemJ</name>
    <name evidence="16" type="ORF">DYI37_07290</name>
</gene>
<keyword evidence="17" id="KW-1185">Reference proteome</keyword>
<comment type="pathway">
    <text evidence="2 14 15">Porphyrin-containing compound metabolism; protoporphyrin-IX biosynthesis; protoporphyrin-IX from protoporphyrinogen-IX: step 1/1.</text>
</comment>
<dbReference type="NCBIfam" id="TIGR00701">
    <property type="entry name" value="protoporphyrinogen oxidase HemJ"/>
    <property type="match status" value="1"/>
</dbReference>
<protein>
    <recommendedName>
        <fullName evidence="4 14">Protoporphyrinogen IX oxidase</fullName>
        <shortName evidence="14">PPO</shortName>
        <ecNumber evidence="14 15">1.3.99.-</ecNumber>
    </recommendedName>
</protein>
<keyword evidence="8 14" id="KW-0479">Metal-binding</keyword>
<evidence type="ECO:0000256" key="9">
    <source>
        <dbReference type="ARBA" id="ARBA00022989"/>
    </source>
</evidence>
<dbReference type="PANTHER" id="PTHR40255">
    <property type="entry name" value="UPF0093 MEMBRANE PROTEIN SLR1790"/>
    <property type="match status" value="1"/>
</dbReference>
<comment type="similarity">
    <text evidence="3 14 15">Belongs to the HemJ family.</text>
</comment>
<dbReference type="HAMAP" id="MF_02239">
    <property type="entry name" value="HemJ"/>
    <property type="match status" value="1"/>
</dbReference>
<dbReference type="Pfam" id="PF03653">
    <property type="entry name" value="UPF0093"/>
    <property type="match status" value="1"/>
</dbReference>
<keyword evidence="6 14" id="KW-0349">Heme</keyword>
<keyword evidence="11 14" id="KW-0408">Iron</keyword>
<reference evidence="16 17" key="1">
    <citation type="submission" date="2018-08" db="EMBL/GenBank/DDBJ databases">
        <title>Fulvimarina sp. 85, whole genome shotgun sequence.</title>
        <authorList>
            <person name="Tuo L."/>
        </authorList>
    </citation>
    <scope>NUCLEOTIDE SEQUENCE [LARGE SCALE GENOMIC DNA]</scope>
    <source>
        <strain evidence="16 17">85</strain>
    </source>
</reference>
<comment type="catalytic activity">
    <reaction evidence="13 14 15">
        <text>protoporphyrinogen IX + 3 A = protoporphyrin IX + 3 AH2</text>
        <dbReference type="Rhea" id="RHEA:62000"/>
        <dbReference type="ChEBI" id="CHEBI:13193"/>
        <dbReference type="ChEBI" id="CHEBI:17499"/>
        <dbReference type="ChEBI" id="CHEBI:57306"/>
        <dbReference type="ChEBI" id="CHEBI:57307"/>
    </reaction>
</comment>
<dbReference type="GO" id="GO:0006782">
    <property type="term" value="P:protoporphyrinogen IX biosynthetic process"/>
    <property type="evidence" value="ECO:0007669"/>
    <property type="project" value="UniProtKB-UniRule"/>
</dbReference>
<organism evidence="16 17">
    <name type="scientific">Fulvimarina endophytica</name>
    <dbReference type="NCBI Taxonomy" id="2293836"/>
    <lineage>
        <taxon>Bacteria</taxon>
        <taxon>Pseudomonadati</taxon>
        <taxon>Pseudomonadota</taxon>
        <taxon>Alphaproteobacteria</taxon>
        <taxon>Hyphomicrobiales</taxon>
        <taxon>Aurantimonadaceae</taxon>
        <taxon>Fulvimarina</taxon>
    </lineage>
</organism>
<dbReference type="UniPathway" id="UPA00251">
    <property type="reaction ID" value="UER00324"/>
</dbReference>
<evidence type="ECO:0000256" key="3">
    <source>
        <dbReference type="ARBA" id="ARBA00006501"/>
    </source>
</evidence>
<comment type="subcellular location">
    <subcellularLocation>
        <location evidence="1 14">Cell membrane</location>
        <topology evidence="1 14">Multi-pass membrane protein</topology>
    </subcellularLocation>
</comment>